<dbReference type="Gene3D" id="2.60.450.10">
    <property type="entry name" value="Lipopolysaccharide (LPS) transport protein A like domain"/>
    <property type="match status" value="1"/>
</dbReference>
<protein>
    <submittedName>
        <fullName evidence="1">LPS export ABC transporter periplasmic protein LptC</fullName>
    </submittedName>
</protein>
<dbReference type="NCBIfam" id="TIGR04409">
    <property type="entry name" value="LptC_YrbK"/>
    <property type="match status" value="1"/>
</dbReference>
<dbReference type="EMBL" id="JAKLTR010000028">
    <property type="protein sequence ID" value="MCG2617952.1"/>
    <property type="molecule type" value="Genomic_DNA"/>
</dbReference>
<dbReference type="InterPro" id="IPR026265">
    <property type="entry name" value="LptC"/>
</dbReference>
<evidence type="ECO:0000313" key="1">
    <source>
        <dbReference type="EMBL" id="MCG2617952.1"/>
    </source>
</evidence>
<dbReference type="InterPro" id="IPR010664">
    <property type="entry name" value="LipoPS_assembly_LptC-rel"/>
</dbReference>
<proteinExistence type="predicted"/>
<keyword evidence="2" id="KW-1185">Reference proteome</keyword>
<dbReference type="Pfam" id="PF06835">
    <property type="entry name" value="LptC"/>
    <property type="match status" value="1"/>
</dbReference>
<name>A0ABS9L038_9BACT</name>
<organism evidence="1 2">
    <name type="scientific">Terrimonas ginsenosidimutans</name>
    <dbReference type="NCBI Taxonomy" id="2908004"/>
    <lineage>
        <taxon>Bacteria</taxon>
        <taxon>Pseudomonadati</taxon>
        <taxon>Bacteroidota</taxon>
        <taxon>Chitinophagia</taxon>
        <taxon>Chitinophagales</taxon>
        <taxon>Chitinophagaceae</taxon>
        <taxon>Terrimonas</taxon>
    </lineage>
</organism>
<gene>
    <name evidence="1" type="primary">lptC</name>
    <name evidence="1" type="ORF">LZZ85_26860</name>
</gene>
<accession>A0ABS9L038</accession>
<reference evidence="1" key="1">
    <citation type="submission" date="2022-01" db="EMBL/GenBank/DDBJ databases">
        <authorList>
            <person name="Jo J.-H."/>
            <person name="Im W.-T."/>
        </authorList>
    </citation>
    <scope>NUCLEOTIDE SEQUENCE</scope>
    <source>
        <strain evidence="1">NA20</strain>
    </source>
</reference>
<dbReference type="Proteomes" id="UP001165367">
    <property type="component" value="Unassembled WGS sequence"/>
</dbReference>
<sequence length="164" mass="18654">MINDLTSDVASVEEARSIESFISSEGKMKARLTAPVMIRMASGKSSDTQYVEFPKSLHVDFYNDSLVKETRLDSKYGKYYETYNKVYLRDSVVVITLKGDTLKSPDLWWDQNLGIFYTDKYAEYRSKDQQVQGHKGLQATQDLKTVTFIEPTALLDVKSNGLTP</sequence>
<evidence type="ECO:0000313" key="2">
    <source>
        <dbReference type="Proteomes" id="UP001165367"/>
    </source>
</evidence>
<comment type="caution">
    <text evidence="1">The sequence shown here is derived from an EMBL/GenBank/DDBJ whole genome shotgun (WGS) entry which is preliminary data.</text>
</comment>